<reference evidence="2" key="1">
    <citation type="journal article" date="2022" name="Mol. Ecol. Resour.">
        <title>The genomes of chicory, endive, great burdock and yacon provide insights into Asteraceae palaeo-polyploidization history and plant inulin production.</title>
        <authorList>
            <person name="Fan W."/>
            <person name="Wang S."/>
            <person name="Wang H."/>
            <person name="Wang A."/>
            <person name="Jiang F."/>
            <person name="Liu H."/>
            <person name="Zhao H."/>
            <person name="Xu D."/>
            <person name="Zhang Y."/>
        </authorList>
    </citation>
    <scope>NUCLEOTIDE SEQUENCE [LARGE SCALE GENOMIC DNA]</scope>
    <source>
        <strain evidence="2">cv. Niubang</strain>
    </source>
</reference>
<dbReference type="EMBL" id="CM042062">
    <property type="protein sequence ID" value="KAI3669518.1"/>
    <property type="molecule type" value="Genomic_DNA"/>
</dbReference>
<gene>
    <name evidence="1" type="ORF">L6452_40754</name>
</gene>
<sequence length="120" mass="13641">MPLIVLYGSLFNYDQSKIQRKIVIKEIKSSSISLIGDTSKKTMCILRITYPSEYSYHESLEDSSHQSEAYLSDVDDEGEETSIDQLSDEINMLVHPFHSLIDSEKIEVFDSVRGVYATPT</sequence>
<reference evidence="1 2" key="2">
    <citation type="journal article" date="2022" name="Mol. Ecol. Resour.">
        <title>The genomes of chicory, endive, great burdock and yacon provide insights into Asteraceae paleo-polyploidization history and plant inulin production.</title>
        <authorList>
            <person name="Fan W."/>
            <person name="Wang S."/>
            <person name="Wang H."/>
            <person name="Wang A."/>
            <person name="Jiang F."/>
            <person name="Liu H."/>
            <person name="Zhao H."/>
            <person name="Xu D."/>
            <person name="Zhang Y."/>
        </authorList>
    </citation>
    <scope>NUCLEOTIDE SEQUENCE [LARGE SCALE GENOMIC DNA]</scope>
    <source>
        <strain evidence="2">cv. Niubang</strain>
    </source>
</reference>
<name>A0ACB8XM87_ARCLA</name>
<dbReference type="Proteomes" id="UP001055879">
    <property type="component" value="Linkage Group LG16"/>
</dbReference>
<accession>A0ACB8XM87</accession>
<proteinExistence type="predicted"/>
<organism evidence="1 2">
    <name type="scientific">Arctium lappa</name>
    <name type="common">Greater burdock</name>
    <name type="synonym">Lappa major</name>
    <dbReference type="NCBI Taxonomy" id="4217"/>
    <lineage>
        <taxon>Eukaryota</taxon>
        <taxon>Viridiplantae</taxon>
        <taxon>Streptophyta</taxon>
        <taxon>Embryophyta</taxon>
        <taxon>Tracheophyta</taxon>
        <taxon>Spermatophyta</taxon>
        <taxon>Magnoliopsida</taxon>
        <taxon>eudicotyledons</taxon>
        <taxon>Gunneridae</taxon>
        <taxon>Pentapetalae</taxon>
        <taxon>asterids</taxon>
        <taxon>campanulids</taxon>
        <taxon>Asterales</taxon>
        <taxon>Asteraceae</taxon>
        <taxon>Carduoideae</taxon>
        <taxon>Cardueae</taxon>
        <taxon>Arctiinae</taxon>
        <taxon>Arctium</taxon>
    </lineage>
</organism>
<comment type="caution">
    <text evidence="1">The sequence shown here is derived from an EMBL/GenBank/DDBJ whole genome shotgun (WGS) entry which is preliminary data.</text>
</comment>
<keyword evidence="2" id="KW-1185">Reference proteome</keyword>
<evidence type="ECO:0000313" key="1">
    <source>
        <dbReference type="EMBL" id="KAI3669518.1"/>
    </source>
</evidence>
<protein>
    <submittedName>
        <fullName evidence="1">Uncharacterized protein</fullName>
    </submittedName>
</protein>
<evidence type="ECO:0000313" key="2">
    <source>
        <dbReference type="Proteomes" id="UP001055879"/>
    </source>
</evidence>